<dbReference type="AlphaFoldDB" id="X0RL01"/>
<protein>
    <recommendedName>
        <fullName evidence="2">Right handed beta helix domain-containing protein</fullName>
    </recommendedName>
</protein>
<reference evidence="1" key="1">
    <citation type="journal article" date="2014" name="Front. Microbiol.">
        <title>High frequency of phylogenetically diverse reductive dehalogenase-homologous genes in deep subseafloor sedimentary metagenomes.</title>
        <authorList>
            <person name="Kawai M."/>
            <person name="Futagami T."/>
            <person name="Toyoda A."/>
            <person name="Takaki Y."/>
            <person name="Nishi S."/>
            <person name="Hori S."/>
            <person name="Arai W."/>
            <person name="Tsubouchi T."/>
            <person name="Morono Y."/>
            <person name="Uchiyama I."/>
            <person name="Ito T."/>
            <person name="Fujiyama A."/>
            <person name="Inagaki F."/>
            <person name="Takami H."/>
        </authorList>
    </citation>
    <scope>NUCLEOTIDE SEQUENCE</scope>
    <source>
        <strain evidence="1">Expedition CK06-06</strain>
    </source>
</reference>
<evidence type="ECO:0008006" key="2">
    <source>
        <dbReference type="Google" id="ProtNLM"/>
    </source>
</evidence>
<evidence type="ECO:0000313" key="1">
    <source>
        <dbReference type="EMBL" id="GAF69448.1"/>
    </source>
</evidence>
<organism evidence="1">
    <name type="scientific">marine sediment metagenome</name>
    <dbReference type="NCBI Taxonomy" id="412755"/>
    <lineage>
        <taxon>unclassified sequences</taxon>
        <taxon>metagenomes</taxon>
        <taxon>ecological metagenomes</taxon>
    </lineage>
</organism>
<sequence length="94" mass="9991">RNYLYECSSYAVHLGAGCGNVSVMDNRFFLSGDTDGFAVYTASGSANNFIDGNHAAHGYNDPANNPYEDANGSGTTNNWGLNYKGITALDPKEA</sequence>
<feature type="non-terminal residue" evidence="1">
    <location>
        <position position="1"/>
    </location>
</feature>
<dbReference type="EMBL" id="BARS01009070">
    <property type="protein sequence ID" value="GAF69448.1"/>
    <property type="molecule type" value="Genomic_DNA"/>
</dbReference>
<proteinExistence type="predicted"/>
<gene>
    <name evidence="1" type="ORF">S01H1_17140</name>
</gene>
<comment type="caution">
    <text evidence="1">The sequence shown here is derived from an EMBL/GenBank/DDBJ whole genome shotgun (WGS) entry which is preliminary data.</text>
</comment>
<accession>X0RL01</accession>
<name>X0RL01_9ZZZZ</name>